<keyword evidence="3" id="KW-1185">Reference proteome</keyword>
<organism evidence="2 3">
    <name type="scientific">Niastella vici</name>
    <dbReference type="NCBI Taxonomy" id="1703345"/>
    <lineage>
        <taxon>Bacteria</taxon>
        <taxon>Pseudomonadati</taxon>
        <taxon>Bacteroidota</taxon>
        <taxon>Chitinophagia</taxon>
        <taxon>Chitinophagales</taxon>
        <taxon>Chitinophagaceae</taxon>
        <taxon>Niastella</taxon>
    </lineage>
</organism>
<reference evidence="2 3" key="1">
    <citation type="submission" date="2016-03" db="EMBL/GenBank/DDBJ databases">
        <title>Niastella vici sp. nov., isolated from farmland soil.</title>
        <authorList>
            <person name="Chen L."/>
            <person name="Wang D."/>
            <person name="Yang S."/>
            <person name="Wang G."/>
        </authorList>
    </citation>
    <scope>NUCLEOTIDE SEQUENCE [LARGE SCALE GENOMIC DNA]</scope>
    <source>
        <strain evidence="2 3">DJ57</strain>
    </source>
</reference>
<dbReference type="Proteomes" id="UP000192796">
    <property type="component" value="Unassembled WGS sequence"/>
</dbReference>
<dbReference type="PANTHER" id="PTHR30121">
    <property type="entry name" value="UNCHARACTERIZED PROTEIN YJGR-RELATED"/>
    <property type="match status" value="1"/>
</dbReference>
<dbReference type="PANTHER" id="PTHR30121:SF11">
    <property type="entry name" value="AAA+ ATPASE DOMAIN-CONTAINING PROTEIN"/>
    <property type="match status" value="1"/>
</dbReference>
<evidence type="ECO:0000259" key="1">
    <source>
        <dbReference type="Pfam" id="PF10412"/>
    </source>
</evidence>
<comment type="caution">
    <text evidence="2">The sequence shown here is derived from an EMBL/GenBank/DDBJ whole genome shotgun (WGS) entry which is preliminary data.</text>
</comment>
<dbReference type="CDD" id="cd01127">
    <property type="entry name" value="TrwB_TraG_TraD_VirD4"/>
    <property type="match status" value="1"/>
</dbReference>
<dbReference type="EMBL" id="LVYD01000041">
    <property type="protein sequence ID" value="OQP64761.1"/>
    <property type="molecule type" value="Genomic_DNA"/>
</dbReference>
<dbReference type="Pfam" id="PF10412">
    <property type="entry name" value="TrwB_AAD_bind"/>
    <property type="match status" value="1"/>
</dbReference>
<name>A0A1V9G2B3_9BACT</name>
<dbReference type="Gene3D" id="3.40.50.300">
    <property type="entry name" value="P-loop containing nucleotide triphosphate hydrolases"/>
    <property type="match status" value="2"/>
</dbReference>
<evidence type="ECO:0000313" key="3">
    <source>
        <dbReference type="Proteomes" id="UP000192796"/>
    </source>
</evidence>
<gene>
    <name evidence="2" type="ORF">A3860_18555</name>
</gene>
<dbReference type="STRING" id="1703345.A3860_18555"/>
<feature type="domain" description="Type IV secretion system coupling protein TraD DNA-binding" evidence="1">
    <location>
        <begin position="27"/>
        <end position="347"/>
    </location>
</feature>
<dbReference type="InterPro" id="IPR027417">
    <property type="entry name" value="P-loop_NTPase"/>
</dbReference>
<sequence>MDKSEGEKVTYIGTTNYQSTKIKFGIKQKDRSAHIYCIGKTGNGKSTLLLNMAITDIQNGSGVGIIDPHGDIAESILEYIPEERIKDVIYFNGCDLEYPIAFNPLLNVQENDRHLVASSLVSALKKSWADSWGPRLEHILRNSLLTLLHYPEASLLDIQPLLTNSDFRNKVLEYVSDIKLLNFWYKEFYPMPPQLKAEAISPIVNKVGLFQTHPLIRNIVSQQISSFSIADIMNQKKIFIANLSKGALGEDGTQLIGTLLVTQFQTASLSRVHLPINERHPFHLYIDEMHSFLTLSFADILSESRKYGLTLFLTHQYIDQLHEKIRKAILGNVGTLIAFRLGASDAAILEQEFLPVFTSEDLVGLPRYSIYIKLLIDGTTSQPFSATTLPPQTATNLLKEKVIEHSCRKYGRERVMVEKGMLNRYERPVDDGKTLGLFD</sequence>
<dbReference type="OrthoDB" id="9806951at2"/>
<protein>
    <recommendedName>
        <fullName evidence="1">Type IV secretion system coupling protein TraD DNA-binding domain-containing protein</fullName>
    </recommendedName>
</protein>
<dbReference type="AlphaFoldDB" id="A0A1V9G2B3"/>
<accession>A0A1V9G2B3</accession>
<dbReference type="RefSeq" id="WP_081146574.1">
    <property type="nucleotide sequence ID" value="NZ_LVYD01000041.1"/>
</dbReference>
<dbReference type="InterPro" id="IPR019476">
    <property type="entry name" value="T4SS_TraD_DNA-bd"/>
</dbReference>
<dbReference type="SUPFAM" id="SSF52540">
    <property type="entry name" value="P-loop containing nucleoside triphosphate hydrolases"/>
    <property type="match status" value="1"/>
</dbReference>
<dbReference type="InterPro" id="IPR051162">
    <property type="entry name" value="T4SS_component"/>
</dbReference>
<evidence type="ECO:0000313" key="2">
    <source>
        <dbReference type="EMBL" id="OQP64761.1"/>
    </source>
</evidence>
<proteinExistence type="predicted"/>